<dbReference type="InterPro" id="IPR004305">
    <property type="entry name" value="Thiaminase-2/PQQC"/>
</dbReference>
<dbReference type="AlphaFoldDB" id="A0A5C7F5E9"/>
<evidence type="ECO:0000256" key="6">
    <source>
        <dbReference type="ARBA" id="ARBA00013647"/>
    </source>
</evidence>
<evidence type="ECO:0000256" key="3">
    <source>
        <dbReference type="ARBA" id="ARBA00010264"/>
    </source>
</evidence>
<dbReference type="NCBIfam" id="TIGR04306">
    <property type="entry name" value="salvage_TenA"/>
    <property type="match status" value="1"/>
</dbReference>
<dbReference type="InterPro" id="IPR027574">
    <property type="entry name" value="Thiaminase_II"/>
</dbReference>
<evidence type="ECO:0000256" key="1">
    <source>
        <dbReference type="ARBA" id="ARBA00001881"/>
    </source>
</evidence>
<gene>
    <name evidence="12" type="primary">tenA</name>
    <name evidence="12" type="ORF">FTX54_003480</name>
</gene>
<dbReference type="InterPro" id="IPR050967">
    <property type="entry name" value="Thiamine_Salvage_TenA"/>
</dbReference>
<comment type="subunit">
    <text evidence="4">Homotetramer.</text>
</comment>
<evidence type="ECO:0000256" key="4">
    <source>
        <dbReference type="ARBA" id="ARBA00011881"/>
    </source>
</evidence>
<dbReference type="GO" id="GO:0005829">
    <property type="term" value="C:cytosol"/>
    <property type="evidence" value="ECO:0007669"/>
    <property type="project" value="TreeGrafter"/>
</dbReference>
<evidence type="ECO:0000313" key="12">
    <source>
        <dbReference type="EMBL" id="WWD80642.1"/>
    </source>
</evidence>
<evidence type="ECO:0000256" key="10">
    <source>
        <dbReference type="PIRSR" id="PIRSR003170-1"/>
    </source>
</evidence>
<comment type="function">
    <text evidence="9">Catalyzes an amino-pyrimidine hydrolysis reaction at the C5' of the pyrimidine moiety of thiamine compounds, a reaction that is part of a thiamine salvage pathway. Thus, catalyzes the conversion of 4-amino-5-aminomethyl-2-methylpyrimidine to 4-amino-5-hydroxymethyl-2-methylpyrimidine (HMP).</text>
</comment>
<name>A0A5C7F5E9_9BACI</name>
<reference evidence="12 13" key="1">
    <citation type="submission" date="2024-01" db="EMBL/GenBank/DDBJ databases">
        <title>Complete Genome Sequence of Alkalicoccus halolimnae BZ-SZ-XJ29T, a Moderately Halophilic Bacterium Isolated from a Salt Lake.</title>
        <authorList>
            <person name="Zhao B."/>
        </authorList>
    </citation>
    <scope>NUCLEOTIDE SEQUENCE [LARGE SCALE GENOMIC DNA]</scope>
    <source>
        <strain evidence="12 13">BZ-SZ-XJ29</strain>
    </source>
</reference>
<dbReference type="SUPFAM" id="SSF48613">
    <property type="entry name" value="Heme oxygenase-like"/>
    <property type="match status" value="1"/>
</dbReference>
<evidence type="ECO:0000256" key="9">
    <source>
        <dbReference type="PIRNR" id="PIRNR003170"/>
    </source>
</evidence>
<dbReference type="RefSeq" id="WP_147804395.1">
    <property type="nucleotide sequence ID" value="NZ_CP144914.1"/>
</dbReference>
<organism evidence="12 13">
    <name type="scientific">Alkalicoccus halolimnae</name>
    <dbReference type="NCBI Taxonomy" id="1667239"/>
    <lineage>
        <taxon>Bacteria</taxon>
        <taxon>Bacillati</taxon>
        <taxon>Bacillota</taxon>
        <taxon>Bacilli</taxon>
        <taxon>Bacillales</taxon>
        <taxon>Bacillaceae</taxon>
        <taxon>Alkalicoccus</taxon>
    </lineage>
</organism>
<keyword evidence="13" id="KW-1185">Reference proteome</keyword>
<dbReference type="InterPro" id="IPR026285">
    <property type="entry name" value="TenA_E"/>
</dbReference>
<dbReference type="Gene3D" id="1.20.910.10">
    <property type="entry name" value="Heme oxygenase-like"/>
    <property type="match status" value="1"/>
</dbReference>
<keyword evidence="7 9" id="KW-0784">Thiamine biosynthesis</keyword>
<comment type="pathway">
    <text evidence="2 9">Cofactor biosynthesis; thiamine diphosphate biosynthesis.</text>
</comment>
<keyword evidence="9" id="KW-0378">Hydrolase</keyword>
<evidence type="ECO:0000256" key="5">
    <source>
        <dbReference type="ARBA" id="ARBA00012684"/>
    </source>
</evidence>
<dbReference type="EC" id="3.5.99.2" evidence="5 9"/>
<evidence type="ECO:0000256" key="2">
    <source>
        <dbReference type="ARBA" id="ARBA00004948"/>
    </source>
</evidence>
<feature type="domain" description="Thiaminase-2/PQQC" evidence="11">
    <location>
        <begin position="10"/>
        <end position="215"/>
    </location>
</feature>
<proteinExistence type="inferred from homology"/>
<comment type="similarity">
    <text evidence="3 9">Belongs to the TenA family.</text>
</comment>
<dbReference type="PANTHER" id="PTHR43198">
    <property type="entry name" value="BIFUNCTIONAL TH2 PROTEIN"/>
    <property type="match status" value="1"/>
</dbReference>
<dbReference type="Proteomes" id="UP000321816">
    <property type="component" value="Chromosome"/>
</dbReference>
<dbReference type="CDD" id="cd19364">
    <property type="entry name" value="TenA_C_BsTenA-like"/>
    <property type="match status" value="1"/>
</dbReference>
<dbReference type="InterPro" id="IPR016084">
    <property type="entry name" value="Haem_Oase-like_multi-hlx"/>
</dbReference>
<sequence>MKRFTRRIRKKADAVWEASFHHPFIQELRSGTLPEEKMKYYVLQDGYYLSHFARVQSMAGSKAEDFFTVQRMAFHAQGSYEAEMTMHEQFAGMLGISEAEKQAFTASPTAHAYTSHLYRAAHFGNTGVIIAALLPCYWLYFELGERMQDAEPNHPVYEEWIAAYGGDWFKELVEEQIDRLDTYAETASKAELDMMEEYFLISSRYELAFWEMAYTQETWESVMPSSDSNKKD</sequence>
<dbReference type="OrthoDB" id="34166at2"/>
<dbReference type="PANTHER" id="PTHR43198:SF2">
    <property type="entry name" value="SI:CH1073-67J19.1-RELATED"/>
    <property type="match status" value="1"/>
</dbReference>
<evidence type="ECO:0000256" key="8">
    <source>
        <dbReference type="ARBA" id="ARBA00048337"/>
    </source>
</evidence>
<dbReference type="KEGG" id="ahal:FTX54_003480"/>
<dbReference type="GO" id="GO:0050334">
    <property type="term" value="F:thiaminase activity"/>
    <property type="evidence" value="ECO:0007669"/>
    <property type="project" value="UniProtKB-UniRule"/>
</dbReference>
<dbReference type="Pfam" id="PF03070">
    <property type="entry name" value="TENA_THI-4"/>
    <property type="match status" value="1"/>
</dbReference>
<dbReference type="PIRSF" id="PIRSF003170">
    <property type="entry name" value="Pet18p"/>
    <property type="match status" value="1"/>
</dbReference>
<dbReference type="EMBL" id="CP144914">
    <property type="protein sequence ID" value="WWD80642.1"/>
    <property type="molecule type" value="Genomic_DNA"/>
</dbReference>
<dbReference type="GO" id="GO:0009229">
    <property type="term" value="P:thiamine diphosphate biosynthetic process"/>
    <property type="evidence" value="ECO:0007669"/>
    <property type="project" value="UniProtKB-UniPathway"/>
</dbReference>
<dbReference type="GO" id="GO:0009228">
    <property type="term" value="P:thiamine biosynthetic process"/>
    <property type="evidence" value="ECO:0007669"/>
    <property type="project" value="UniProtKB-KW"/>
</dbReference>
<feature type="active site" description="Proton donor" evidence="10">
    <location>
        <position position="206"/>
    </location>
</feature>
<accession>A0A5C7F5E9</accession>
<evidence type="ECO:0000313" key="13">
    <source>
        <dbReference type="Proteomes" id="UP000321816"/>
    </source>
</evidence>
<comment type="catalytic activity">
    <reaction evidence="8 9">
        <text>thiamine + H2O = 5-(2-hydroxyethyl)-4-methylthiazole + 4-amino-5-hydroxymethyl-2-methylpyrimidine + H(+)</text>
        <dbReference type="Rhea" id="RHEA:17509"/>
        <dbReference type="ChEBI" id="CHEBI:15377"/>
        <dbReference type="ChEBI" id="CHEBI:15378"/>
        <dbReference type="ChEBI" id="CHEBI:16892"/>
        <dbReference type="ChEBI" id="CHEBI:17957"/>
        <dbReference type="ChEBI" id="CHEBI:18385"/>
        <dbReference type="EC" id="3.5.99.2"/>
    </reaction>
</comment>
<protein>
    <recommendedName>
        <fullName evidence="6 9">Aminopyrimidine aminohydrolase</fullName>
        <ecNumber evidence="5 9">3.5.99.2</ecNumber>
    </recommendedName>
</protein>
<evidence type="ECO:0000259" key="11">
    <source>
        <dbReference type="Pfam" id="PF03070"/>
    </source>
</evidence>
<evidence type="ECO:0000256" key="7">
    <source>
        <dbReference type="ARBA" id="ARBA00022977"/>
    </source>
</evidence>
<comment type="catalytic activity">
    <reaction evidence="1 9">
        <text>4-amino-5-aminomethyl-2-methylpyrimidine + H2O = 4-amino-5-hydroxymethyl-2-methylpyrimidine + NH4(+)</text>
        <dbReference type="Rhea" id="RHEA:31799"/>
        <dbReference type="ChEBI" id="CHEBI:15377"/>
        <dbReference type="ChEBI" id="CHEBI:16892"/>
        <dbReference type="ChEBI" id="CHEBI:28938"/>
        <dbReference type="ChEBI" id="CHEBI:63416"/>
        <dbReference type="EC" id="3.5.99.2"/>
    </reaction>
</comment>